<keyword evidence="2" id="KW-1003">Cell membrane</keyword>
<evidence type="ECO:0000313" key="9">
    <source>
        <dbReference type="EMBL" id="RZS76478.1"/>
    </source>
</evidence>
<protein>
    <submittedName>
        <fullName evidence="9">Putative ABC transport system permease protein</fullName>
    </submittedName>
</protein>
<dbReference type="Pfam" id="PF12704">
    <property type="entry name" value="MacB_PCD"/>
    <property type="match status" value="2"/>
</dbReference>
<name>A0A4Q7N5Y6_9BACT</name>
<evidence type="ECO:0000259" key="8">
    <source>
        <dbReference type="Pfam" id="PF12704"/>
    </source>
</evidence>
<keyword evidence="4 6" id="KW-1133">Transmembrane helix</keyword>
<feature type="transmembrane region" description="Helical" evidence="6">
    <location>
        <begin position="718"/>
        <end position="738"/>
    </location>
</feature>
<dbReference type="Proteomes" id="UP000293874">
    <property type="component" value="Unassembled WGS sequence"/>
</dbReference>
<evidence type="ECO:0000256" key="2">
    <source>
        <dbReference type="ARBA" id="ARBA00022475"/>
    </source>
</evidence>
<evidence type="ECO:0000256" key="3">
    <source>
        <dbReference type="ARBA" id="ARBA00022692"/>
    </source>
</evidence>
<dbReference type="AlphaFoldDB" id="A0A4Q7N5Y6"/>
<reference evidence="9 10" key="1">
    <citation type="submission" date="2019-02" db="EMBL/GenBank/DDBJ databases">
        <title>Genomic Encyclopedia of Type Strains, Phase IV (KMG-IV): sequencing the most valuable type-strain genomes for metagenomic binning, comparative biology and taxonomic classification.</title>
        <authorList>
            <person name="Goeker M."/>
        </authorList>
    </citation>
    <scope>NUCLEOTIDE SEQUENCE [LARGE SCALE GENOMIC DNA]</scope>
    <source>
        <strain evidence="9 10">DSM 18116</strain>
    </source>
</reference>
<evidence type="ECO:0000256" key="4">
    <source>
        <dbReference type="ARBA" id="ARBA00022989"/>
    </source>
</evidence>
<evidence type="ECO:0000256" key="1">
    <source>
        <dbReference type="ARBA" id="ARBA00004651"/>
    </source>
</evidence>
<evidence type="ECO:0000256" key="5">
    <source>
        <dbReference type="ARBA" id="ARBA00023136"/>
    </source>
</evidence>
<keyword evidence="3 6" id="KW-0812">Transmembrane</keyword>
<dbReference type="InterPro" id="IPR003838">
    <property type="entry name" value="ABC3_permease_C"/>
</dbReference>
<feature type="transmembrane region" description="Helical" evidence="6">
    <location>
        <begin position="750"/>
        <end position="772"/>
    </location>
</feature>
<dbReference type="PANTHER" id="PTHR30572:SF18">
    <property type="entry name" value="ABC-TYPE MACROLIDE FAMILY EXPORT SYSTEM PERMEASE COMPONENT 2"/>
    <property type="match status" value="1"/>
</dbReference>
<comment type="caution">
    <text evidence="9">The sequence shown here is derived from an EMBL/GenBank/DDBJ whole genome shotgun (WGS) entry which is preliminary data.</text>
</comment>
<dbReference type="Pfam" id="PF02687">
    <property type="entry name" value="FtsX"/>
    <property type="match status" value="2"/>
</dbReference>
<gene>
    <name evidence="9" type="ORF">EV199_2363</name>
</gene>
<dbReference type="InterPro" id="IPR025857">
    <property type="entry name" value="MacB_PCD"/>
</dbReference>
<evidence type="ECO:0000256" key="6">
    <source>
        <dbReference type="SAM" id="Phobius"/>
    </source>
</evidence>
<accession>A0A4Q7N5Y6</accession>
<sequence length="786" mass="87232">MLRNYFKTAWRNLWKNRFYTSINIAGLAIGLAVGLIILLWVNDERSYDRFHSNQEQIFRVIPDVGSGEAKQTWAHVPAPIATYSQQVVPGVKNAVRIADNYRHSFYAYNNNKFRSLKSVYTDPGFFTLFSFRLKEGNLQQPFPDNSSVLITESTAKAIFGTDNPIGKTISADNKTPFTVRGILEDFPSNSTIRADMLFPLSILEQSFTANDYWKSFNENWGDYNYETFLQVEPGTSIAGIEKKLNSLHKEHNKFGTSVYHLRPISSIHLHGLDGRSGNAQMVNIFMGVAILLLLIACINYVNLSTARAMLRAREVSVRKIVGAGKIQLFFQFIAETLILFLIATVLAIALIKILMPLYNTISGKSNEFELMNTSVLSTIGITIAGTLVAASIYPALLLSSFKPILALKGKISNGIGNSAFRKTLVVTQFSFAVMLIISTLIIGKQLNFLRSKELGYDKSHVFFFRMNEVEKHYEAVRSALLQQPGIVEVAAANASLANFGSTTSDTDWDGKPADKDFLVHPVEVDKNFFPVMKMQLVQGKGFTGLPSDTLGLVLNETAVRNAGIQDPIGKSFTLWQTKATIIGVVKDFHYTSLKREIEPAVFYITATPPSLMYVRTNAKDASKAIAATEAAFKRYNGDWPFEYKFLDESFDKLYRADQRTGLLFNIFAVIAILISCLGLFGLATYTTQVKTREIGIRKVLGASVAGVTGMLAKDFVKLVAIAVIIASPLAWYAMNYWLQNFAYRTGIGVWVFLLAGAIAILIALITVSSQAIRAALTNPVKSLKTE</sequence>
<dbReference type="EMBL" id="SGXA01000001">
    <property type="protein sequence ID" value="RZS76478.1"/>
    <property type="molecule type" value="Genomic_DNA"/>
</dbReference>
<comment type="subcellular location">
    <subcellularLocation>
        <location evidence="1">Cell membrane</location>
        <topology evidence="1">Multi-pass membrane protein</topology>
    </subcellularLocation>
</comment>
<keyword evidence="10" id="KW-1185">Reference proteome</keyword>
<feature type="transmembrane region" description="Helical" evidence="6">
    <location>
        <begin position="21"/>
        <end position="41"/>
    </location>
</feature>
<feature type="transmembrane region" description="Helical" evidence="6">
    <location>
        <begin position="662"/>
        <end position="683"/>
    </location>
</feature>
<feature type="transmembrane region" description="Helical" evidence="6">
    <location>
        <begin position="328"/>
        <end position="355"/>
    </location>
</feature>
<keyword evidence="5 6" id="KW-0472">Membrane</keyword>
<dbReference type="GO" id="GO:0022857">
    <property type="term" value="F:transmembrane transporter activity"/>
    <property type="evidence" value="ECO:0007669"/>
    <property type="project" value="TreeGrafter"/>
</dbReference>
<feature type="transmembrane region" description="Helical" evidence="6">
    <location>
        <begin position="284"/>
        <end position="303"/>
    </location>
</feature>
<evidence type="ECO:0000313" key="10">
    <source>
        <dbReference type="Proteomes" id="UP000293874"/>
    </source>
</evidence>
<feature type="domain" description="ABC3 transporter permease C-terminal" evidence="7">
    <location>
        <begin position="665"/>
        <end position="778"/>
    </location>
</feature>
<evidence type="ECO:0000259" key="7">
    <source>
        <dbReference type="Pfam" id="PF02687"/>
    </source>
</evidence>
<organism evidence="9 10">
    <name type="scientific">Pseudobacter ginsenosidimutans</name>
    <dbReference type="NCBI Taxonomy" id="661488"/>
    <lineage>
        <taxon>Bacteria</taxon>
        <taxon>Pseudomonadati</taxon>
        <taxon>Bacteroidota</taxon>
        <taxon>Chitinophagia</taxon>
        <taxon>Chitinophagales</taxon>
        <taxon>Chitinophagaceae</taxon>
        <taxon>Pseudobacter</taxon>
    </lineage>
</organism>
<dbReference type="RefSeq" id="WP_130540775.1">
    <property type="nucleotide sequence ID" value="NZ_CP042431.1"/>
</dbReference>
<feature type="domain" description="MacB-like periplasmic core" evidence="8">
    <location>
        <begin position="20"/>
        <end position="246"/>
    </location>
</feature>
<feature type="domain" description="ABC3 transporter permease C-terminal" evidence="7">
    <location>
        <begin position="288"/>
        <end position="401"/>
    </location>
</feature>
<dbReference type="GO" id="GO:0005886">
    <property type="term" value="C:plasma membrane"/>
    <property type="evidence" value="ECO:0007669"/>
    <property type="project" value="UniProtKB-SubCell"/>
</dbReference>
<dbReference type="OrthoDB" id="1451596at2"/>
<feature type="transmembrane region" description="Helical" evidence="6">
    <location>
        <begin position="375"/>
        <end position="398"/>
    </location>
</feature>
<dbReference type="PANTHER" id="PTHR30572">
    <property type="entry name" value="MEMBRANE COMPONENT OF TRANSPORTER-RELATED"/>
    <property type="match status" value="1"/>
</dbReference>
<dbReference type="InterPro" id="IPR050250">
    <property type="entry name" value="Macrolide_Exporter_MacB"/>
</dbReference>
<feature type="transmembrane region" description="Helical" evidence="6">
    <location>
        <begin position="419"/>
        <end position="442"/>
    </location>
</feature>
<proteinExistence type="predicted"/>
<feature type="domain" description="MacB-like periplasmic core" evidence="8">
    <location>
        <begin position="431"/>
        <end position="626"/>
    </location>
</feature>